<dbReference type="Pfam" id="PF02643">
    <property type="entry name" value="DUF192"/>
    <property type="match status" value="1"/>
</dbReference>
<organism evidence="1 2">
    <name type="scientific">Clostridium omnivorum</name>
    <dbReference type="NCBI Taxonomy" id="1604902"/>
    <lineage>
        <taxon>Bacteria</taxon>
        <taxon>Bacillati</taxon>
        <taxon>Bacillota</taxon>
        <taxon>Clostridia</taxon>
        <taxon>Eubacteriales</taxon>
        <taxon>Clostridiaceae</taxon>
        <taxon>Clostridium</taxon>
    </lineage>
</organism>
<dbReference type="InterPro" id="IPR038695">
    <property type="entry name" value="Saro_0823-like_sf"/>
</dbReference>
<dbReference type="EMBL" id="BRXR01000001">
    <property type="protein sequence ID" value="GLC28999.1"/>
    <property type="molecule type" value="Genomic_DNA"/>
</dbReference>
<evidence type="ECO:0000313" key="2">
    <source>
        <dbReference type="Proteomes" id="UP001208567"/>
    </source>
</evidence>
<dbReference type="Gene3D" id="2.60.120.1140">
    <property type="entry name" value="Protein of unknown function DUF192"/>
    <property type="match status" value="1"/>
</dbReference>
<sequence length="115" mass="13031">MKHMIKNITKNEDICKNVIVANNFLKRLKGLMFTKELSSDTSMYINHCNQIHTFFMNYNIDVLYLDKNSVIIEINENMKPGKIGKKVKDAVAVVELQGGKISKSNLKVGQAVIIC</sequence>
<dbReference type="InterPro" id="IPR003795">
    <property type="entry name" value="DUF192"/>
</dbReference>
<dbReference type="PANTHER" id="PTHR37953:SF1">
    <property type="entry name" value="UPF0127 PROTEIN MJ1496"/>
    <property type="match status" value="1"/>
</dbReference>
<dbReference type="Proteomes" id="UP001208567">
    <property type="component" value="Unassembled WGS sequence"/>
</dbReference>
<comment type="caution">
    <text evidence="1">The sequence shown here is derived from an EMBL/GenBank/DDBJ whole genome shotgun (WGS) entry which is preliminary data.</text>
</comment>
<dbReference type="PANTHER" id="PTHR37953">
    <property type="entry name" value="UPF0127 PROTEIN MJ1496"/>
    <property type="match status" value="1"/>
</dbReference>
<evidence type="ECO:0008006" key="3">
    <source>
        <dbReference type="Google" id="ProtNLM"/>
    </source>
</evidence>
<gene>
    <name evidence="1" type="ORF">bsdE14_04090</name>
</gene>
<dbReference type="RefSeq" id="WP_264848275.1">
    <property type="nucleotide sequence ID" value="NZ_BRXR01000001.1"/>
</dbReference>
<evidence type="ECO:0000313" key="1">
    <source>
        <dbReference type="EMBL" id="GLC28999.1"/>
    </source>
</evidence>
<protein>
    <recommendedName>
        <fullName evidence="3">DUF192 domain-containing protein</fullName>
    </recommendedName>
</protein>
<keyword evidence="2" id="KW-1185">Reference proteome</keyword>
<proteinExistence type="predicted"/>
<name>A0ABQ5N1D0_9CLOT</name>
<accession>A0ABQ5N1D0</accession>
<reference evidence="1 2" key="1">
    <citation type="journal article" date="2024" name="Int. J. Syst. Evol. Microbiol.">
        <title>Clostridium omnivorum sp. nov., isolated from anoxic soil under the treatment of reductive soil disinfestation.</title>
        <authorList>
            <person name="Ueki A."/>
            <person name="Tonouchi A."/>
            <person name="Kaku N."/>
            <person name="Honma S."/>
            <person name="Ueki K."/>
        </authorList>
    </citation>
    <scope>NUCLEOTIDE SEQUENCE [LARGE SCALE GENOMIC DNA]</scope>
    <source>
        <strain evidence="1 2">E14</strain>
    </source>
</reference>